<keyword evidence="4" id="KW-1185">Reference proteome</keyword>
<dbReference type="Proteomes" id="UP001215398">
    <property type="component" value="Unassembled WGS sequence"/>
</dbReference>
<keyword evidence="2" id="KW-0732">Signal</keyword>
<feature type="coiled-coil region" evidence="1">
    <location>
        <begin position="46"/>
        <end position="94"/>
    </location>
</feature>
<name>A0ABT5HA43_9BACE</name>
<sequence>MRIIKYCIVSLLTIVSLPIFSQTNNDTIPSVSKTDSILVSISINDLNSLKSENDSLKLQLTEINEKYQKLLVESDECKNELSNLERNINLLISDTTKLHMAQREADRRLVNIASNFLYIPYEAYSIEKIAIPAFRAIADAELKDAHQIKYELLCNYRKDIEDIMSFMEYAHSELIKPFVKDANDILLQFRSKSFYRSYQNYSDWAATFLGGKISLIEKQLHDFDGNQHRVDFTSIKEELNECLKTTETL</sequence>
<reference evidence="3 4" key="1">
    <citation type="submission" date="2023-01" db="EMBL/GenBank/DDBJ databases">
        <title>Exploring GABA producing Bacteroides strains toward improving mental health.</title>
        <authorList>
            <person name="Yousuf B."/>
            <person name="Bouhlel N.E."/>
            <person name="Mottawea W."/>
            <person name="Hammami R."/>
        </authorList>
    </citation>
    <scope>NUCLEOTIDE SEQUENCE [LARGE SCALE GENOMIC DNA]</scope>
    <source>
        <strain evidence="3 4">UO.H1054</strain>
    </source>
</reference>
<feature type="signal peptide" evidence="2">
    <location>
        <begin position="1"/>
        <end position="21"/>
    </location>
</feature>
<evidence type="ECO:0000256" key="1">
    <source>
        <dbReference type="SAM" id="Coils"/>
    </source>
</evidence>
<evidence type="ECO:0000313" key="3">
    <source>
        <dbReference type="EMBL" id="MDC7137462.1"/>
    </source>
</evidence>
<comment type="caution">
    <text evidence="3">The sequence shown here is derived from an EMBL/GenBank/DDBJ whole genome shotgun (WGS) entry which is preliminary data.</text>
</comment>
<gene>
    <name evidence="3" type="ORF">PQG98_14105</name>
</gene>
<organism evidence="3 4">
    <name type="scientific">Bacteroides zhangwenhongii</name>
    <dbReference type="NCBI Taxonomy" id="2650157"/>
    <lineage>
        <taxon>Bacteria</taxon>
        <taxon>Pseudomonadati</taxon>
        <taxon>Bacteroidota</taxon>
        <taxon>Bacteroidia</taxon>
        <taxon>Bacteroidales</taxon>
        <taxon>Bacteroidaceae</taxon>
        <taxon>Bacteroides</taxon>
    </lineage>
</organism>
<protein>
    <submittedName>
        <fullName evidence="3">Uncharacterized protein</fullName>
    </submittedName>
</protein>
<dbReference type="EMBL" id="JAQPYS010000079">
    <property type="protein sequence ID" value="MDC7137462.1"/>
    <property type="molecule type" value="Genomic_DNA"/>
</dbReference>
<evidence type="ECO:0000256" key="2">
    <source>
        <dbReference type="SAM" id="SignalP"/>
    </source>
</evidence>
<accession>A0ABT5HA43</accession>
<dbReference type="RefSeq" id="WP_249052656.1">
    <property type="nucleotide sequence ID" value="NZ_JAQPYS010000079.1"/>
</dbReference>
<evidence type="ECO:0000313" key="4">
    <source>
        <dbReference type="Proteomes" id="UP001215398"/>
    </source>
</evidence>
<feature type="chain" id="PRO_5045879526" evidence="2">
    <location>
        <begin position="22"/>
        <end position="249"/>
    </location>
</feature>
<proteinExistence type="predicted"/>
<keyword evidence="1" id="KW-0175">Coiled coil</keyword>